<proteinExistence type="predicted"/>
<organism evidence="1 2">
    <name type="scientific">Armillaria luteobubalina</name>
    <dbReference type="NCBI Taxonomy" id="153913"/>
    <lineage>
        <taxon>Eukaryota</taxon>
        <taxon>Fungi</taxon>
        <taxon>Dikarya</taxon>
        <taxon>Basidiomycota</taxon>
        <taxon>Agaricomycotina</taxon>
        <taxon>Agaricomycetes</taxon>
        <taxon>Agaricomycetidae</taxon>
        <taxon>Agaricales</taxon>
        <taxon>Marasmiineae</taxon>
        <taxon>Physalacriaceae</taxon>
        <taxon>Armillaria</taxon>
    </lineage>
</organism>
<reference evidence="1" key="1">
    <citation type="submission" date="2023-06" db="EMBL/GenBank/DDBJ databases">
        <authorList>
            <consortium name="Lawrence Berkeley National Laboratory"/>
            <person name="Ahrendt S."/>
            <person name="Sahu N."/>
            <person name="Indic B."/>
            <person name="Wong-Bajracharya J."/>
            <person name="Merenyi Z."/>
            <person name="Ke H.-M."/>
            <person name="Monk M."/>
            <person name="Kocsube S."/>
            <person name="Drula E."/>
            <person name="Lipzen A."/>
            <person name="Balint B."/>
            <person name="Henrissat B."/>
            <person name="Andreopoulos B."/>
            <person name="Martin F.M."/>
            <person name="Harder C.B."/>
            <person name="Rigling D."/>
            <person name="Ford K.L."/>
            <person name="Foster G.D."/>
            <person name="Pangilinan J."/>
            <person name="Papanicolaou A."/>
            <person name="Barry K."/>
            <person name="LaButti K."/>
            <person name="Viragh M."/>
            <person name="Koriabine M."/>
            <person name="Yan M."/>
            <person name="Riley R."/>
            <person name="Champramary S."/>
            <person name="Plett K.L."/>
            <person name="Tsai I.J."/>
            <person name="Slot J."/>
            <person name="Sipos G."/>
            <person name="Plett J."/>
            <person name="Nagy L.G."/>
            <person name="Grigoriev I.V."/>
        </authorList>
    </citation>
    <scope>NUCLEOTIDE SEQUENCE</scope>
    <source>
        <strain evidence="1">HWK02</strain>
    </source>
</reference>
<accession>A0AA39PSP8</accession>
<keyword evidence="2" id="KW-1185">Reference proteome</keyword>
<name>A0AA39PSP8_9AGAR</name>
<sequence>MDSYIILDSSDFIMDFTFTVNGVDAPTSEQGQHFVAKLVKDRLYASNNVYNFLHAHHDTIDPSYTPQEIPGLVVMALQTWSIWIEGQNGGPVLTAALPLKNGDNNANEEVHAIQVPFFCKGCKGTSHPTTQCPLKVQLEDILKKPQEEGP</sequence>
<dbReference type="AlphaFoldDB" id="A0AA39PSP8"/>
<dbReference type="EMBL" id="JAUEPU010000036">
    <property type="protein sequence ID" value="KAK0489850.1"/>
    <property type="molecule type" value="Genomic_DNA"/>
</dbReference>
<dbReference type="Proteomes" id="UP001175228">
    <property type="component" value="Unassembled WGS sequence"/>
</dbReference>
<comment type="caution">
    <text evidence="1">The sequence shown here is derived from an EMBL/GenBank/DDBJ whole genome shotgun (WGS) entry which is preliminary data.</text>
</comment>
<evidence type="ECO:0000313" key="1">
    <source>
        <dbReference type="EMBL" id="KAK0489850.1"/>
    </source>
</evidence>
<protein>
    <submittedName>
        <fullName evidence="1">Uncharacterized protein</fullName>
    </submittedName>
</protein>
<gene>
    <name evidence="1" type="ORF">EDD18DRAFT_1359167</name>
</gene>
<evidence type="ECO:0000313" key="2">
    <source>
        <dbReference type="Proteomes" id="UP001175228"/>
    </source>
</evidence>